<dbReference type="Proteomes" id="UP000626220">
    <property type="component" value="Unassembled WGS sequence"/>
</dbReference>
<dbReference type="EMBL" id="BNCJ01000022">
    <property type="protein sequence ID" value="GHF68829.1"/>
    <property type="molecule type" value="Genomic_DNA"/>
</dbReference>
<comment type="caution">
    <text evidence="1">The sequence shown here is derived from an EMBL/GenBank/DDBJ whole genome shotgun (WGS) entry which is preliminary data.</text>
</comment>
<keyword evidence="2" id="KW-1185">Reference proteome</keyword>
<reference evidence="1" key="2">
    <citation type="submission" date="2020-09" db="EMBL/GenBank/DDBJ databases">
        <authorList>
            <person name="Sun Q."/>
            <person name="Kim S."/>
        </authorList>
    </citation>
    <scope>NUCLEOTIDE SEQUENCE</scope>
    <source>
        <strain evidence="1">KCTC 42650</strain>
    </source>
</reference>
<proteinExistence type="predicted"/>
<organism evidence="1 2">
    <name type="scientific">Seohaeicola zhoushanensis</name>
    <dbReference type="NCBI Taxonomy" id="1569283"/>
    <lineage>
        <taxon>Bacteria</taxon>
        <taxon>Pseudomonadati</taxon>
        <taxon>Pseudomonadota</taxon>
        <taxon>Alphaproteobacteria</taxon>
        <taxon>Rhodobacterales</taxon>
        <taxon>Roseobacteraceae</taxon>
        <taxon>Seohaeicola</taxon>
    </lineage>
</organism>
<accession>A0A8J3MAE4</accession>
<protein>
    <submittedName>
        <fullName evidence="1">Uncharacterized protein</fullName>
    </submittedName>
</protein>
<evidence type="ECO:0000313" key="2">
    <source>
        <dbReference type="Proteomes" id="UP000626220"/>
    </source>
</evidence>
<gene>
    <name evidence="1" type="ORF">GCM10017056_44910</name>
</gene>
<sequence>MLRKCKWWLAIRRAPSHFRRTLSGNGPAAVEIDRVIGHFGIPPIQPRTANDPPDMAVILRCPGARFRTVGRKHP</sequence>
<evidence type="ECO:0000313" key="1">
    <source>
        <dbReference type="EMBL" id="GHF68829.1"/>
    </source>
</evidence>
<dbReference type="AlphaFoldDB" id="A0A8J3MAE4"/>
<name>A0A8J3MAE4_9RHOB</name>
<reference evidence="1" key="1">
    <citation type="journal article" date="2014" name="Int. J. Syst. Evol. Microbiol.">
        <title>Complete genome sequence of Corynebacterium casei LMG S-19264T (=DSM 44701T), isolated from a smear-ripened cheese.</title>
        <authorList>
            <consortium name="US DOE Joint Genome Institute (JGI-PGF)"/>
            <person name="Walter F."/>
            <person name="Albersmeier A."/>
            <person name="Kalinowski J."/>
            <person name="Ruckert C."/>
        </authorList>
    </citation>
    <scope>NUCLEOTIDE SEQUENCE</scope>
    <source>
        <strain evidence="1">KCTC 42650</strain>
    </source>
</reference>